<name>A0A480AVP6_9BURK</name>
<evidence type="ECO:0008006" key="4">
    <source>
        <dbReference type="Google" id="ProtNLM"/>
    </source>
</evidence>
<keyword evidence="3" id="KW-1185">Reference proteome</keyword>
<dbReference type="Proteomes" id="UP000301751">
    <property type="component" value="Unassembled WGS sequence"/>
</dbReference>
<gene>
    <name evidence="2" type="ORF">AQPW35_40470</name>
</gene>
<dbReference type="InterPro" id="IPR036249">
    <property type="entry name" value="Thioredoxin-like_sf"/>
</dbReference>
<dbReference type="PANTHER" id="PTHR36057">
    <property type="match status" value="1"/>
</dbReference>
<sequence length="255" mass="26448">MPASPVLAFAALLFGGWTAAAAQPGGCAAQSARQQTPLVELYTSEGCSSCPPADRWLSSLSSAPAAGQGQPAVLAAAFHVSYWDRLGWPDRFASADFTARQAALMRPSGARYVYTPQVVWNGRDWRGWPVLPVAAEAPARASIALQRRGGQVHVSVAPGPGAPAQLGLWWALLEDGHGSAVTAGENRGEQLRHDHVVRRYGQLPAWAAQAAAALPPLTVPAKGEGGRTARLLVVVTDAATGAPLQAAQLVCPGAA</sequence>
<protein>
    <recommendedName>
        <fullName evidence="4">DUF1223 domain-containing protein</fullName>
    </recommendedName>
</protein>
<feature type="signal peptide" evidence="1">
    <location>
        <begin position="1"/>
        <end position="22"/>
    </location>
</feature>
<evidence type="ECO:0000313" key="2">
    <source>
        <dbReference type="EMBL" id="GCL64966.1"/>
    </source>
</evidence>
<evidence type="ECO:0000256" key="1">
    <source>
        <dbReference type="SAM" id="SignalP"/>
    </source>
</evidence>
<dbReference type="PANTHER" id="PTHR36057:SF1">
    <property type="entry name" value="LIPOPROTEIN LIPID ATTACHMENT SITE-LIKE PROTEIN, PUTATIVE (DUF1223)-RELATED"/>
    <property type="match status" value="1"/>
</dbReference>
<dbReference type="InterPro" id="IPR010634">
    <property type="entry name" value="DUF1223"/>
</dbReference>
<dbReference type="RefSeq" id="WP_137734676.1">
    <property type="nucleotide sequence ID" value="NZ_BJCL01000012.1"/>
</dbReference>
<keyword evidence="1" id="KW-0732">Signal</keyword>
<accession>A0A480AVP6</accession>
<organism evidence="2 3">
    <name type="scientific">Pseudaquabacterium pictum</name>
    <dbReference type="NCBI Taxonomy" id="2315236"/>
    <lineage>
        <taxon>Bacteria</taxon>
        <taxon>Pseudomonadati</taxon>
        <taxon>Pseudomonadota</taxon>
        <taxon>Betaproteobacteria</taxon>
        <taxon>Burkholderiales</taxon>
        <taxon>Sphaerotilaceae</taxon>
        <taxon>Pseudaquabacterium</taxon>
    </lineage>
</organism>
<proteinExistence type="predicted"/>
<dbReference type="AlphaFoldDB" id="A0A480AVP6"/>
<reference evidence="3" key="1">
    <citation type="submission" date="2019-03" db="EMBL/GenBank/DDBJ databases">
        <title>Aquabacterium pictum sp.nov., the first bacteriochlorophyll a-containing freshwater bacterium in the genus Aquabacterium of the class Betaproteobacteria.</title>
        <authorList>
            <person name="Hirose S."/>
            <person name="Tank M."/>
            <person name="Hara E."/>
            <person name="Tamaki H."/>
            <person name="Takaichi S."/>
            <person name="Haruta S."/>
            <person name="Hanada S."/>
        </authorList>
    </citation>
    <scope>NUCLEOTIDE SEQUENCE [LARGE SCALE GENOMIC DNA]</scope>
    <source>
        <strain evidence="3">W35</strain>
    </source>
</reference>
<dbReference type="OrthoDB" id="9808254at2"/>
<dbReference type="EMBL" id="BJCL01000012">
    <property type="protein sequence ID" value="GCL64966.1"/>
    <property type="molecule type" value="Genomic_DNA"/>
</dbReference>
<evidence type="ECO:0000313" key="3">
    <source>
        <dbReference type="Proteomes" id="UP000301751"/>
    </source>
</evidence>
<dbReference type="SUPFAM" id="SSF52833">
    <property type="entry name" value="Thioredoxin-like"/>
    <property type="match status" value="1"/>
</dbReference>
<feature type="chain" id="PRO_5019840213" description="DUF1223 domain-containing protein" evidence="1">
    <location>
        <begin position="23"/>
        <end position="255"/>
    </location>
</feature>
<dbReference type="Pfam" id="PF06764">
    <property type="entry name" value="DUF1223"/>
    <property type="match status" value="1"/>
</dbReference>
<comment type="caution">
    <text evidence="2">The sequence shown here is derived from an EMBL/GenBank/DDBJ whole genome shotgun (WGS) entry which is preliminary data.</text>
</comment>